<feature type="signal peptide" evidence="1">
    <location>
        <begin position="1"/>
        <end position="39"/>
    </location>
</feature>
<dbReference type="InterPro" id="IPR013424">
    <property type="entry name" value="Ice-binding_C"/>
</dbReference>
<keyword evidence="4" id="KW-1185">Reference proteome</keyword>
<comment type="caution">
    <text evidence="3">The sequence shown here is derived from an EMBL/GenBank/DDBJ whole genome shotgun (WGS) entry which is preliminary data.</text>
</comment>
<dbReference type="AlphaFoldDB" id="A0A562R092"/>
<reference evidence="3 4" key="1">
    <citation type="journal article" date="2015" name="Stand. Genomic Sci.">
        <title>Genomic Encyclopedia of Bacterial and Archaeal Type Strains, Phase III: the genomes of soil and plant-associated and newly described type strains.</title>
        <authorList>
            <person name="Whitman W.B."/>
            <person name="Woyke T."/>
            <person name="Klenk H.P."/>
            <person name="Zhou Y."/>
            <person name="Lilburn T.G."/>
            <person name="Beck B.J."/>
            <person name="De Vos P."/>
            <person name="Vandamme P."/>
            <person name="Eisen J.A."/>
            <person name="Garrity G."/>
            <person name="Hugenholtz P."/>
            <person name="Kyrpides N.C."/>
        </authorList>
    </citation>
    <scope>NUCLEOTIDE SEQUENCE [LARGE SCALE GENOMIC DNA]</scope>
    <source>
        <strain evidence="3 4">CGMCC 1.10822</strain>
    </source>
</reference>
<evidence type="ECO:0000313" key="4">
    <source>
        <dbReference type="Proteomes" id="UP000318431"/>
    </source>
</evidence>
<keyword evidence="1" id="KW-0732">Signal</keyword>
<dbReference type="EMBL" id="VLLB01000008">
    <property type="protein sequence ID" value="TWI62481.1"/>
    <property type="molecule type" value="Genomic_DNA"/>
</dbReference>
<evidence type="ECO:0000256" key="1">
    <source>
        <dbReference type="SAM" id="SignalP"/>
    </source>
</evidence>
<sequence length="250" mass="26971">MKTSQEQARLHVSPFVFLRKAALTGLAVIAVAACVPASAEFYTITTRTTGTNAGFFLDGLFPQGEINGNFSYELTVTSAFSSNNVTSSIDRHWMRANDAALDVALKVDNRLFTFKTVGTVNSVIHTDTDGDGRTIKRFYNTISFDPATKGDYATIDQYVFLAADQFAINSVLENATGYYADPLTKGFSIYNSNVNPNGTLDPMGDAAGRANTFEYNLVAVPEPTTWGMLGAGLAVVGFAGRRRRQPAMAA</sequence>
<evidence type="ECO:0000259" key="2">
    <source>
        <dbReference type="Pfam" id="PF07589"/>
    </source>
</evidence>
<feature type="domain" description="Ice-binding protein C-terminal" evidence="2">
    <location>
        <begin position="219"/>
        <end position="243"/>
    </location>
</feature>
<feature type="chain" id="PRO_5021988415" evidence="1">
    <location>
        <begin position="40"/>
        <end position="250"/>
    </location>
</feature>
<protein>
    <submittedName>
        <fullName evidence="3">Putative secreted protein with PEP-CTERM sorting signal</fullName>
    </submittedName>
</protein>
<dbReference type="Pfam" id="PF07589">
    <property type="entry name" value="PEP-CTERM"/>
    <property type="match status" value="1"/>
</dbReference>
<name>A0A562R092_9BURK</name>
<proteinExistence type="predicted"/>
<evidence type="ECO:0000313" key="3">
    <source>
        <dbReference type="EMBL" id="TWI62481.1"/>
    </source>
</evidence>
<dbReference type="NCBIfam" id="TIGR02595">
    <property type="entry name" value="PEP_CTERM"/>
    <property type="match status" value="1"/>
</dbReference>
<dbReference type="Proteomes" id="UP000318431">
    <property type="component" value="Unassembled WGS sequence"/>
</dbReference>
<accession>A0A562R092</accession>
<gene>
    <name evidence="3" type="ORF">IP91_03998</name>
</gene>
<dbReference type="PROSITE" id="PS51257">
    <property type="entry name" value="PROKAR_LIPOPROTEIN"/>
    <property type="match status" value="1"/>
</dbReference>
<dbReference type="RefSeq" id="WP_229474722.1">
    <property type="nucleotide sequence ID" value="NZ_VLLB01000008.1"/>
</dbReference>
<organism evidence="3 4">
    <name type="scientific">Pseudoduganella lurida</name>
    <dbReference type="NCBI Taxonomy" id="1036180"/>
    <lineage>
        <taxon>Bacteria</taxon>
        <taxon>Pseudomonadati</taxon>
        <taxon>Pseudomonadota</taxon>
        <taxon>Betaproteobacteria</taxon>
        <taxon>Burkholderiales</taxon>
        <taxon>Oxalobacteraceae</taxon>
        <taxon>Telluria group</taxon>
        <taxon>Pseudoduganella</taxon>
    </lineage>
</organism>